<dbReference type="SMART" id="SM00248">
    <property type="entry name" value="ANK"/>
    <property type="match status" value="16"/>
</dbReference>
<dbReference type="GO" id="GO:0005634">
    <property type="term" value="C:nucleus"/>
    <property type="evidence" value="ECO:0007669"/>
    <property type="project" value="TreeGrafter"/>
</dbReference>
<dbReference type="EMBL" id="UYJE01001000">
    <property type="protein sequence ID" value="VDH98310.1"/>
    <property type="molecule type" value="Genomic_DNA"/>
</dbReference>
<dbReference type="PANTHER" id="PTHR24126:SF14">
    <property type="entry name" value="ANK_REP_REGION DOMAIN-CONTAINING PROTEIN"/>
    <property type="match status" value="1"/>
</dbReference>
<dbReference type="Pfam" id="PF20720">
    <property type="entry name" value="nSTAND3"/>
    <property type="match status" value="1"/>
</dbReference>
<feature type="repeat" description="ANK" evidence="3">
    <location>
        <begin position="921"/>
        <end position="953"/>
    </location>
</feature>
<dbReference type="PANTHER" id="PTHR24126">
    <property type="entry name" value="ANKYRIN REPEAT, PH AND SEC7 DOMAIN CONTAINING PROTEIN SECG-RELATED"/>
    <property type="match status" value="1"/>
</dbReference>
<dbReference type="InterPro" id="IPR049050">
    <property type="entry name" value="nSTAND3"/>
</dbReference>
<dbReference type="InterPro" id="IPR036770">
    <property type="entry name" value="Ankyrin_rpt-contain_sf"/>
</dbReference>
<feature type="repeat" description="ANK" evidence="3">
    <location>
        <begin position="954"/>
        <end position="986"/>
    </location>
</feature>
<feature type="repeat" description="ANK" evidence="3">
    <location>
        <begin position="690"/>
        <end position="722"/>
    </location>
</feature>
<keyword evidence="7" id="KW-0808">Transferase</keyword>
<keyword evidence="8" id="KW-1185">Reference proteome</keyword>
<feature type="repeat" description="ANK" evidence="3">
    <location>
        <begin position="558"/>
        <end position="590"/>
    </location>
</feature>
<dbReference type="OrthoDB" id="6113832at2759"/>
<name>A0A8B6C1N3_MYTGA</name>
<dbReference type="PROSITE" id="PS50297">
    <property type="entry name" value="ANK_REP_REGION"/>
    <property type="match status" value="13"/>
</dbReference>
<feature type="compositionally biased region" description="Basic and acidic residues" evidence="4">
    <location>
        <begin position="1"/>
        <end position="10"/>
    </location>
</feature>
<evidence type="ECO:0000313" key="7">
    <source>
        <dbReference type="EMBL" id="VDH98310.1"/>
    </source>
</evidence>
<evidence type="ECO:0000256" key="3">
    <source>
        <dbReference type="PROSITE-ProRule" id="PRU00023"/>
    </source>
</evidence>
<feature type="region of interest" description="Disordered" evidence="4">
    <location>
        <begin position="1"/>
        <end position="20"/>
    </location>
</feature>
<dbReference type="SUPFAM" id="SSF52540">
    <property type="entry name" value="P-loop containing nucleoside triphosphate hydrolases"/>
    <property type="match status" value="1"/>
</dbReference>
<evidence type="ECO:0000259" key="6">
    <source>
        <dbReference type="Pfam" id="PF20720"/>
    </source>
</evidence>
<dbReference type="GO" id="GO:0006357">
    <property type="term" value="P:regulation of transcription by RNA polymerase II"/>
    <property type="evidence" value="ECO:0007669"/>
    <property type="project" value="TreeGrafter"/>
</dbReference>
<dbReference type="SUPFAM" id="SSF48403">
    <property type="entry name" value="Ankyrin repeat"/>
    <property type="match status" value="2"/>
</dbReference>
<keyword evidence="5" id="KW-1133">Transmembrane helix</keyword>
<feature type="repeat" description="ANK" evidence="3">
    <location>
        <begin position="888"/>
        <end position="920"/>
    </location>
</feature>
<keyword evidence="5" id="KW-0472">Membrane</keyword>
<reference evidence="7" key="1">
    <citation type="submission" date="2018-11" db="EMBL/GenBank/DDBJ databases">
        <authorList>
            <person name="Alioto T."/>
            <person name="Alioto T."/>
        </authorList>
    </citation>
    <scope>NUCLEOTIDE SEQUENCE</scope>
</reference>
<feature type="repeat" description="ANK" evidence="3">
    <location>
        <begin position="855"/>
        <end position="887"/>
    </location>
</feature>
<feature type="transmembrane region" description="Helical" evidence="5">
    <location>
        <begin position="35"/>
        <end position="55"/>
    </location>
</feature>
<keyword evidence="5" id="KW-0812">Transmembrane</keyword>
<dbReference type="InterPro" id="IPR002110">
    <property type="entry name" value="Ankyrin_rpt"/>
</dbReference>
<evidence type="ECO:0000256" key="1">
    <source>
        <dbReference type="ARBA" id="ARBA00022737"/>
    </source>
</evidence>
<protein>
    <submittedName>
        <fullName evidence="7">E3 ubiquitin-protein ligase KEG</fullName>
        <ecNumber evidence="7">2.7.11.1</ecNumber>
    </submittedName>
</protein>
<keyword evidence="1" id="KW-0677">Repeat</keyword>
<feature type="repeat" description="ANK" evidence="3">
    <location>
        <begin position="789"/>
        <end position="821"/>
    </location>
</feature>
<dbReference type="AlphaFoldDB" id="A0A8B6C1N3"/>
<dbReference type="PRINTS" id="PR01415">
    <property type="entry name" value="ANKYRIN"/>
</dbReference>
<gene>
    <name evidence="7" type="ORF">MGAL_10B065405</name>
</gene>
<evidence type="ECO:0000256" key="5">
    <source>
        <dbReference type="SAM" id="Phobius"/>
    </source>
</evidence>
<accession>A0A8B6C1N3</accession>
<dbReference type="EC" id="2.7.11.1" evidence="7"/>
<feature type="repeat" description="ANK" evidence="3">
    <location>
        <begin position="624"/>
        <end position="656"/>
    </location>
</feature>
<evidence type="ECO:0000256" key="2">
    <source>
        <dbReference type="ARBA" id="ARBA00023043"/>
    </source>
</evidence>
<feature type="repeat" description="ANK" evidence="3">
    <location>
        <begin position="525"/>
        <end position="557"/>
    </location>
</feature>
<sequence>MASLLDKDSKPTPSFIPNSKETESKAYNLSNEYKIVFTVVVAVIVSTIGSVNGHIKFEAIMRENLELKNRLDNPIPENIKELQNYEKKQWKERLHRFVETEASKTILESMKKDQCILVTGPQGSGKSSLAFHVALKLEETDDFELLIVTNPDDIVKYASKDKKQIFIIDDLFGKYNVHDYDTMWWSKQGNLVFKLLDRNQDFKILATCRSYMYNSVDIKTVNSTFIHHNLIAIDLQLTEENRRTIGKSYLSCDIIDPLGIEVIMKYSFFPALCAGYSNGIKENVVDYFSTPYIYVAAEIEKYNKTKDFHYFSLALLVILNNNVKKDKLVQDNNNRVQDAYFIELIRFLANEIGYTQIPSKQSILFCLKALVGSYCIETEDGFSFMNETLLNIIARVLSQQILRSLLKYSKTSFLKDRVQFLSLNGHHPKMTIMIPPVLEKAYFDRILIDIKQGLFWDVITDTQNAFPQFREAFTSYMKTVLKWNHLKNAGDCSTVLHAVSFEGYDDYVTYFLDLDKSLVNKDNKSGQIPLHLACKNGHSTSAQLLLTKGAFIDKTDKNENTPLDLACAGGHSDTVVVLLSRNATIKQRQQDLKTALHIVCRNGNKSIAKMLLDKNAKVNIRDTSGYTPLYLASQKGCTEIVALLLQHDADVNIADNKGRTALFLSCEKKQREIADILLKHNARTLIDNEDGKHAIHRCCEVGSSEIIELLLSHGVDINQRDSHRSTPLHWACKKGHELIVKMLLNKNADVCLYNENKNTPLHIACKTNNVNIIKMLLDYMANVNCTNIYEKTPLHLACAHGLQEAVFLLLQYGADVCAKDKESTTPLHLACYSGNAQIVEELCKHGVSLDEAEKYGRTPLHICCERGHLNLIPILLQHGADMNKMEKENLTPLYIACRDEKIDIIKLLLKHGAHVNEPDKDGWTPLYLACKESYIEIAKILIQEGANVNQAANDGFTPLHVTAQAGYMELTKVLIENKASVNMVEKLGQTPLFKSLSAVHKDVSELLLQNGASVNVSDKFDMTPIRFAIQKKDNDIINLLQQYNVK</sequence>
<dbReference type="Gene3D" id="1.25.40.20">
    <property type="entry name" value="Ankyrin repeat-containing domain"/>
    <property type="match status" value="6"/>
</dbReference>
<feature type="repeat" description="ANK" evidence="3">
    <location>
        <begin position="723"/>
        <end position="755"/>
    </location>
</feature>
<proteinExistence type="predicted"/>
<feature type="repeat" description="ANK" evidence="3">
    <location>
        <begin position="987"/>
        <end position="1019"/>
    </location>
</feature>
<feature type="compositionally biased region" description="Polar residues" evidence="4">
    <location>
        <begin position="11"/>
        <end position="20"/>
    </location>
</feature>
<evidence type="ECO:0000256" key="4">
    <source>
        <dbReference type="SAM" id="MobiDB-lite"/>
    </source>
</evidence>
<keyword evidence="2 3" id="KW-0040">ANK repeat</keyword>
<evidence type="ECO:0000313" key="8">
    <source>
        <dbReference type="Proteomes" id="UP000596742"/>
    </source>
</evidence>
<feature type="repeat" description="ANK" evidence="3">
    <location>
        <begin position="756"/>
        <end position="788"/>
    </location>
</feature>
<dbReference type="Proteomes" id="UP000596742">
    <property type="component" value="Unassembled WGS sequence"/>
</dbReference>
<dbReference type="GO" id="GO:0004674">
    <property type="term" value="F:protein serine/threonine kinase activity"/>
    <property type="evidence" value="ECO:0007669"/>
    <property type="project" value="UniProtKB-EC"/>
</dbReference>
<feature type="repeat" description="ANK" evidence="3">
    <location>
        <begin position="822"/>
        <end position="854"/>
    </location>
</feature>
<organism evidence="7 8">
    <name type="scientific">Mytilus galloprovincialis</name>
    <name type="common">Mediterranean mussel</name>
    <dbReference type="NCBI Taxonomy" id="29158"/>
    <lineage>
        <taxon>Eukaryota</taxon>
        <taxon>Metazoa</taxon>
        <taxon>Spiralia</taxon>
        <taxon>Lophotrochozoa</taxon>
        <taxon>Mollusca</taxon>
        <taxon>Bivalvia</taxon>
        <taxon>Autobranchia</taxon>
        <taxon>Pteriomorphia</taxon>
        <taxon>Mytilida</taxon>
        <taxon>Mytiloidea</taxon>
        <taxon>Mytilidae</taxon>
        <taxon>Mytilinae</taxon>
        <taxon>Mytilus</taxon>
    </lineage>
</organism>
<feature type="repeat" description="ANK" evidence="3">
    <location>
        <begin position="591"/>
        <end position="623"/>
    </location>
</feature>
<dbReference type="Pfam" id="PF00023">
    <property type="entry name" value="Ank"/>
    <property type="match status" value="2"/>
</dbReference>
<dbReference type="PROSITE" id="PS50088">
    <property type="entry name" value="ANK_REPEAT"/>
    <property type="match status" value="14"/>
</dbReference>
<dbReference type="InterPro" id="IPR027417">
    <property type="entry name" value="P-loop_NTPase"/>
</dbReference>
<dbReference type="Pfam" id="PF12796">
    <property type="entry name" value="Ank_2"/>
    <property type="match status" value="5"/>
</dbReference>
<comment type="caution">
    <text evidence="7">The sequence shown here is derived from an EMBL/GenBank/DDBJ whole genome shotgun (WGS) entry which is preliminary data.</text>
</comment>
<dbReference type="GO" id="GO:0061629">
    <property type="term" value="F:RNA polymerase II-specific DNA-binding transcription factor binding"/>
    <property type="evidence" value="ECO:0007669"/>
    <property type="project" value="TreeGrafter"/>
</dbReference>
<feature type="domain" description="Novel STAND NTPase 3" evidence="6">
    <location>
        <begin position="97"/>
        <end position="250"/>
    </location>
</feature>